<protein>
    <submittedName>
        <fullName evidence="1">Uncharacterized protein</fullName>
    </submittedName>
</protein>
<comment type="caution">
    <text evidence="1">The sequence shown here is derived from an EMBL/GenBank/DDBJ whole genome shotgun (WGS) entry which is preliminary data.</text>
</comment>
<name>A0A401TL14_CHIPU</name>
<evidence type="ECO:0000313" key="1">
    <source>
        <dbReference type="EMBL" id="GCC43327.1"/>
    </source>
</evidence>
<proteinExistence type="predicted"/>
<dbReference type="AlphaFoldDB" id="A0A401TL14"/>
<sequence length="76" mass="8444">MSSFCLDVTPSPIGRIPSERHSHWLTFIQAQALFSRPIIVEGRDETPSAIGRKAPPGMRAAIRLVVWSSNSRNADR</sequence>
<dbReference type="EMBL" id="BEZZ01102550">
    <property type="protein sequence ID" value="GCC43327.1"/>
    <property type="molecule type" value="Genomic_DNA"/>
</dbReference>
<accession>A0A401TL14</accession>
<gene>
    <name evidence="1" type="ORF">chiPu_0027391</name>
</gene>
<reference evidence="1 2" key="1">
    <citation type="journal article" date="2018" name="Nat. Ecol. Evol.">
        <title>Shark genomes provide insights into elasmobranch evolution and the origin of vertebrates.</title>
        <authorList>
            <person name="Hara Y"/>
            <person name="Yamaguchi K"/>
            <person name="Onimaru K"/>
            <person name="Kadota M"/>
            <person name="Koyanagi M"/>
            <person name="Keeley SD"/>
            <person name="Tatsumi K"/>
            <person name="Tanaka K"/>
            <person name="Motone F"/>
            <person name="Kageyama Y"/>
            <person name="Nozu R"/>
            <person name="Adachi N"/>
            <person name="Nishimura O"/>
            <person name="Nakagawa R"/>
            <person name="Tanegashima C"/>
            <person name="Kiyatake I"/>
            <person name="Matsumoto R"/>
            <person name="Murakumo K"/>
            <person name="Nishida K"/>
            <person name="Terakita A"/>
            <person name="Kuratani S"/>
            <person name="Sato K"/>
            <person name="Hyodo S Kuraku.S."/>
        </authorList>
    </citation>
    <scope>NUCLEOTIDE SEQUENCE [LARGE SCALE GENOMIC DNA]</scope>
</reference>
<dbReference type="Proteomes" id="UP000287033">
    <property type="component" value="Unassembled WGS sequence"/>
</dbReference>
<keyword evidence="2" id="KW-1185">Reference proteome</keyword>
<evidence type="ECO:0000313" key="2">
    <source>
        <dbReference type="Proteomes" id="UP000287033"/>
    </source>
</evidence>
<organism evidence="1 2">
    <name type="scientific">Chiloscyllium punctatum</name>
    <name type="common">Brownbanded bambooshark</name>
    <name type="synonym">Hemiscyllium punctatum</name>
    <dbReference type="NCBI Taxonomy" id="137246"/>
    <lineage>
        <taxon>Eukaryota</taxon>
        <taxon>Metazoa</taxon>
        <taxon>Chordata</taxon>
        <taxon>Craniata</taxon>
        <taxon>Vertebrata</taxon>
        <taxon>Chondrichthyes</taxon>
        <taxon>Elasmobranchii</taxon>
        <taxon>Galeomorphii</taxon>
        <taxon>Galeoidea</taxon>
        <taxon>Orectolobiformes</taxon>
        <taxon>Hemiscylliidae</taxon>
        <taxon>Chiloscyllium</taxon>
    </lineage>
</organism>